<sequence>MSTRSCAAIVNGDRILLVRQIYKGETFWTFPGGSIEQNETPEQAAIREVKEKSGVDIKIQHEILQVHSDRINGLYYCFLAVLMNATPTLGYDPELPEDQQELTDVRWFPIEQAKKLPEVERIISLLNP</sequence>
<feature type="domain" description="Nudix hydrolase" evidence="3">
    <location>
        <begin position="1"/>
        <end position="128"/>
    </location>
</feature>
<keyword evidence="5" id="KW-1185">Reference proteome</keyword>
<dbReference type="Pfam" id="PF00293">
    <property type="entry name" value="NUDIX"/>
    <property type="match status" value="1"/>
</dbReference>
<dbReference type="Proteomes" id="UP001597079">
    <property type="component" value="Unassembled WGS sequence"/>
</dbReference>
<evidence type="ECO:0000313" key="5">
    <source>
        <dbReference type="Proteomes" id="UP001597079"/>
    </source>
</evidence>
<evidence type="ECO:0000256" key="2">
    <source>
        <dbReference type="ARBA" id="ARBA00022801"/>
    </source>
</evidence>
<keyword evidence="2 4" id="KW-0378">Hydrolase</keyword>
<dbReference type="RefSeq" id="WP_377942231.1">
    <property type="nucleotide sequence ID" value="NZ_JBHUCX010000020.1"/>
</dbReference>
<comment type="caution">
    <text evidence="4">The sequence shown here is derived from an EMBL/GenBank/DDBJ whole genome shotgun (WGS) entry which is preliminary data.</text>
</comment>
<protein>
    <submittedName>
        <fullName evidence="4">NUDIX hydrolase</fullName>
    </submittedName>
</protein>
<dbReference type="InterPro" id="IPR015797">
    <property type="entry name" value="NUDIX_hydrolase-like_dom_sf"/>
</dbReference>
<gene>
    <name evidence="4" type="ORF">ACFSB2_06525</name>
</gene>
<dbReference type="CDD" id="cd02883">
    <property type="entry name" value="NUDIX_Hydrolase"/>
    <property type="match status" value="1"/>
</dbReference>
<dbReference type="PANTHER" id="PTHR43046:SF14">
    <property type="entry name" value="MUTT_NUDIX FAMILY PROTEIN"/>
    <property type="match status" value="1"/>
</dbReference>
<dbReference type="SUPFAM" id="SSF55811">
    <property type="entry name" value="Nudix"/>
    <property type="match status" value="1"/>
</dbReference>
<accession>A0ABW4JE36</accession>
<evidence type="ECO:0000259" key="3">
    <source>
        <dbReference type="PROSITE" id="PS51462"/>
    </source>
</evidence>
<dbReference type="PRINTS" id="PR00502">
    <property type="entry name" value="NUDIXFAMILY"/>
</dbReference>
<evidence type="ECO:0000256" key="1">
    <source>
        <dbReference type="ARBA" id="ARBA00001946"/>
    </source>
</evidence>
<proteinExistence type="predicted"/>
<dbReference type="PROSITE" id="PS51462">
    <property type="entry name" value="NUDIX"/>
    <property type="match status" value="1"/>
</dbReference>
<reference evidence="5" key="1">
    <citation type="journal article" date="2019" name="Int. J. Syst. Evol. Microbiol.">
        <title>The Global Catalogue of Microorganisms (GCM) 10K type strain sequencing project: providing services to taxonomists for standard genome sequencing and annotation.</title>
        <authorList>
            <consortium name="The Broad Institute Genomics Platform"/>
            <consortium name="The Broad Institute Genome Sequencing Center for Infectious Disease"/>
            <person name="Wu L."/>
            <person name="Ma J."/>
        </authorList>
    </citation>
    <scope>NUCLEOTIDE SEQUENCE [LARGE SCALE GENOMIC DNA]</scope>
    <source>
        <strain evidence="5">CGMCC 1.12286</strain>
    </source>
</reference>
<name>A0ABW4JE36_9BACL</name>
<dbReference type="PANTHER" id="PTHR43046">
    <property type="entry name" value="GDP-MANNOSE MANNOSYL HYDROLASE"/>
    <property type="match status" value="1"/>
</dbReference>
<dbReference type="Gene3D" id="3.90.79.10">
    <property type="entry name" value="Nucleoside Triphosphate Pyrophosphohydrolase"/>
    <property type="match status" value="1"/>
</dbReference>
<dbReference type="GO" id="GO:0016787">
    <property type="term" value="F:hydrolase activity"/>
    <property type="evidence" value="ECO:0007669"/>
    <property type="project" value="UniProtKB-KW"/>
</dbReference>
<dbReference type="EMBL" id="JBHUCX010000020">
    <property type="protein sequence ID" value="MFD1674359.1"/>
    <property type="molecule type" value="Genomic_DNA"/>
</dbReference>
<dbReference type="InterPro" id="IPR020476">
    <property type="entry name" value="Nudix_hydrolase"/>
</dbReference>
<evidence type="ECO:0000313" key="4">
    <source>
        <dbReference type="EMBL" id="MFD1674359.1"/>
    </source>
</evidence>
<organism evidence="4 5">
    <name type="scientific">Alicyclobacillus fodiniaquatilis</name>
    <dbReference type="NCBI Taxonomy" id="1661150"/>
    <lineage>
        <taxon>Bacteria</taxon>
        <taxon>Bacillati</taxon>
        <taxon>Bacillota</taxon>
        <taxon>Bacilli</taxon>
        <taxon>Bacillales</taxon>
        <taxon>Alicyclobacillaceae</taxon>
        <taxon>Alicyclobacillus</taxon>
    </lineage>
</organism>
<dbReference type="InterPro" id="IPR000086">
    <property type="entry name" value="NUDIX_hydrolase_dom"/>
</dbReference>
<comment type="cofactor">
    <cofactor evidence="1">
        <name>Mg(2+)</name>
        <dbReference type="ChEBI" id="CHEBI:18420"/>
    </cofactor>
</comment>